<name>A0A835IFS6_9MAGN</name>
<evidence type="ECO:0000313" key="5">
    <source>
        <dbReference type="Proteomes" id="UP000631114"/>
    </source>
</evidence>
<dbReference type="PANTHER" id="PTHR12203:SF35">
    <property type="entry name" value="PROTEIN O-GLUCOSYLTRANSFERASE 1"/>
    <property type="match status" value="1"/>
</dbReference>
<evidence type="ECO:0000256" key="2">
    <source>
        <dbReference type="ARBA" id="ARBA00022679"/>
    </source>
</evidence>
<dbReference type="GO" id="GO:0016740">
    <property type="term" value="F:transferase activity"/>
    <property type="evidence" value="ECO:0007669"/>
    <property type="project" value="UniProtKB-KW"/>
</dbReference>
<feature type="domain" description="Glycosyl transferase CAP10" evidence="3">
    <location>
        <begin position="1"/>
        <end position="249"/>
    </location>
</feature>
<proteinExistence type="inferred from homology"/>
<dbReference type="Pfam" id="PF05686">
    <property type="entry name" value="Glyco_transf_90"/>
    <property type="match status" value="1"/>
</dbReference>
<accession>A0A835IFS6</accession>
<dbReference type="AlphaFoldDB" id="A0A835IFS6"/>
<evidence type="ECO:0000259" key="3">
    <source>
        <dbReference type="SMART" id="SM00672"/>
    </source>
</evidence>
<comment type="similarity">
    <text evidence="1">Belongs to the glycosyltransferase 90 family.</text>
</comment>
<dbReference type="OrthoDB" id="202415at2759"/>
<dbReference type="PANTHER" id="PTHR12203">
    <property type="entry name" value="KDEL LYS-ASP-GLU-LEU CONTAINING - RELATED"/>
    <property type="match status" value="1"/>
</dbReference>
<evidence type="ECO:0000313" key="4">
    <source>
        <dbReference type="EMBL" id="KAF9616174.1"/>
    </source>
</evidence>
<dbReference type="InterPro" id="IPR051091">
    <property type="entry name" value="O-Glucosyltr/Glycosyltrsf_90"/>
</dbReference>
<comment type="caution">
    <text evidence="4">The sequence shown here is derived from an EMBL/GenBank/DDBJ whole genome shotgun (WGS) entry which is preliminary data.</text>
</comment>
<keyword evidence="2" id="KW-0808">Transferase</keyword>
<dbReference type="EMBL" id="JADFTS010000003">
    <property type="protein sequence ID" value="KAF9616174.1"/>
    <property type="molecule type" value="Genomic_DNA"/>
</dbReference>
<organism evidence="4 5">
    <name type="scientific">Coptis chinensis</name>
    <dbReference type="NCBI Taxonomy" id="261450"/>
    <lineage>
        <taxon>Eukaryota</taxon>
        <taxon>Viridiplantae</taxon>
        <taxon>Streptophyta</taxon>
        <taxon>Embryophyta</taxon>
        <taxon>Tracheophyta</taxon>
        <taxon>Spermatophyta</taxon>
        <taxon>Magnoliopsida</taxon>
        <taxon>Ranunculales</taxon>
        <taxon>Ranunculaceae</taxon>
        <taxon>Coptidoideae</taxon>
        <taxon>Coptis</taxon>
    </lineage>
</organism>
<dbReference type="SMART" id="SM00672">
    <property type="entry name" value="CAP10"/>
    <property type="match status" value="1"/>
</dbReference>
<gene>
    <name evidence="4" type="ORF">IFM89_028809</name>
</gene>
<protein>
    <recommendedName>
        <fullName evidence="3">Glycosyl transferase CAP10 domain-containing protein</fullName>
    </recommendedName>
</protein>
<dbReference type="InterPro" id="IPR006598">
    <property type="entry name" value="CAP10"/>
</dbReference>
<evidence type="ECO:0000256" key="1">
    <source>
        <dbReference type="ARBA" id="ARBA00010118"/>
    </source>
</evidence>
<keyword evidence="5" id="KW-1185">Reference proteome</keyword>
<sequence length="322" mass="37378">MVPDVDLMFDCMDRPVVNRTEYGPESTWPPPPLFRYCTTSQHFDIPFPDWSFWGWPETNLEHWDEEFGSIKQGSHATNWMKKWPHAYWKGNADVSSPVRTELLRCNHSRQWGAQIMRQNWVEEARAGYEQSKLANQCQHRYKIYAEGYAWSVSLKYIVSCGSLTLIIAPRYEDFLSRGLVPRLNYWPVSLSPDLCRSIKFAVDWGNANPSVAEAIGKRGQQFMENMSMDRVYEYMFHLIKEYSKLQDFKPSPPSSAQEVCMESLLCFADSKERDLLERSTASPSASLPCSLPPANMDIIKNWIQKKSRIISDVQQLENNEHV</sequence>
<reference evidence="4 5" key="1">
    <citation type="submission" date="2020-10" db="EMBL/GenBank/DDBJ databases">
        <title>The Coptis chinensis genome and diversification of protoberbering-type alkaloids.</title>
        <authorList>
            <person name="Wang B."/>
            <person name="Shu S."/>
            <person name="Song C."/>
            <person name="Liu Y."/>
        </authorList>
    </citation>
    <scope>NUCLEOTIDE SEQUENCE [LARGE SCALE GENOMIC DNA]</scope>
    <source>
        <strain evidence="4">HL-2020</strain>
        <tissue evidence="4">Leaf</tissue>
    </source>
</reference>
<dbReference type="Proteomes" id="UP000631114">
    <property type="component" value="Unassembled WGS sequence"/>
</dbReference>